<dbReference type="Proteomes" id="UP000612055">
    <property type="component" value="Unassembled WGS sequence"/>
</dbReference>
<dbReference type="AlphaFoldDB" id="A0A835XKJ8"/>
<evidence type="ECO:0000259" key="2">
    <source>
        <dbReference type="PROSITE" id="PS50948"/>
    </source>
</evidence>
<dbReference type="InterPro" id="IPR016187">
    <property type="entry name" value="CTDL_fold"/>
</dbReference>
<dbReference type="EMBL" id="JAEHOE010000127">
    <property type="protein sequence ID" value="KAG2485536.1"/>
    <property type="molecule type" value="Genomic_DNA"/>
</dbReference>
<dbReference type="InterPro" id="IPR001304">
    <property type="entry name" value="C-type_lectin-like"/>
</dbReference>
<sequence>MPPWAPTPPPPAPWPPAVEKVLLAAWGLGMTPQGNDSTTPGNGTLPPVNTTGADYLYYLVQTDVPPPVLTSWAQCRADCERLVPGGGMLSYGSAEEQEAVTRAVLAWRAAKGPGPYPPEVQALLYLGATDGWEWLDDTPWNVTDWFKNQPGSSWEYDDQPHLTLLTNNKICAAQGVAPDAFPWLHWADYGCDELPGPYVRDTVCVCKLALAPPKPPKPPRAPPSPIGQGCYIRHFTFYGSFAPEVETRLDVPSAEACCTACGDVARCMFWTFSPGNGVCFLLEEQVGS</sequence>
<feature type="domain" description="Apple" evidence="2">
    <location>
        <begin position="230"/>
        <end position="288"/>
    </location>
</feature>
<dbReference type="InterPro" id="IPR016186">
    <property type="entry name" value="C-type_lectin-like/link_sf"/>
</dbReference>
<dbReference type="Gene3D" id="3.50.4.10">
    <property type="entry name" value="Hepatocyte Growth Factor"/>
    <property type="match status" value="1"/>
</dbReference>
<accession>A0A835XKJ8</accession>
<feature type="domain" description="C-type lectin" evidence="1">
    <location>
        <begin position="52"/>
        <end position="193"/>
    </location>
</feature>
<dbReference type="PROSITE" id="PS50041">
    <property type="entry name" value="C_TYPE_LECTIN_2"/>
    <property type="match status" value="1"/>
</dbReference>
<keyword evidence="4" id="KW-1185">Reference proteome</keyword>
<gene>
    <name evidence="3" type="ORF">HYH03_015706</name>
</gene>
<organism evidence="3 4">
    <name type="scientific">Edaphochlamys debaryana</name>
    <dbReference type="NCBI Taxonomy" id="47281"/>
    <lineage>
        <taxon>Eukaryota</taxon>
        <taxon>Viridiplantae</taxon>
        <taxon>Chlorophyta</taxon>
        <taxon>core chlorophytes</taxon>
        <taxon>Chlorophyceae</taxon>
        <taxon>CS clade</taxon>
        <taxon>Chlamydomonadales</taxon>
        <taxon>Chlamydomonadales incertae sedis</taxon>
        <taxon>Edaphochlamys</taxon>
    </lineage>
</organism>
<dbReference type="InterPro" id="IPR003609">
    <property type="entry name" value="Pan_app"/>
</dbReference>
<proteinExistence type="predicted"/>
<evidence type="ECO:0000259" key="1">
    <source>
        <dbReference type="PROSITE" id="PS50041"/>
    </source>
</evidence>
<dbReference type="Pfam" id="PF00024">
    <property type="entry name" value="PAN_1"/>
    <property type="match status" value="1"/>
</dbReference>
<dbReference type="Gene3D" id="3.10.100.10">
    <property type="entry name" value="Mannose-Binding Protein A, subunit A"/>
    <property type="match status" value="1"/>
</dbReference>
<dbReference type="SUPFAM" id="SSF56436">
    <property type="entry name" value="C-type lectin-like"/>
    <property type="match status" value="1"/>
</dbReference>
<name>A0A835XKJ8_9CHLO</name>
<evidence type="ECO:0000313" key="4">
    <source>
        <dbReference type="Proteomes" id="UP000612055"/>
    </source>
</evidence>
<evidence type="ECO:0000313" key="3">
    <source>
        <dbReference type="EMBL" id="KAG2485536.1"/>
    </source>
</evidence>
<dbReference type="PROSITE" id="PS50948">
    <property type="entry name" value="PAN"/>
    <property type="match status" value="1"/>
</dbReference>
<dbReference type="OrthoDB" id="555825at2759"/>
<comment type="caution">
    <text evidence="3">The sequence shown here is derived from an EMBL/GenBank/DDBJ whole genome shotgun (WGS) entry which is preliminary data.</text>
</comment>
<reference evidence="3" key="1">
    <citation type="journal article" date="2020" name="bioRxiv">
        <title>Comparative genomics of Chlamydomonas.</title>
        <authorList>
            <person name="Craig R.J."/>
            <person name="Hasan A.R."/>
            <person name="Ness R.W."/>
            <person name="Keightley P.D."/>
        </authorList>
    </citation>
    <scope>NUCLEOTIDE SEQUENCE</scope>
    <source>
        <strain evidence="3">CCAP 11/70</strain>
    </source>
</reference>
<evidence type="ECO:0008006" key="5">
    <source>
        <dbReference type="Google" id="ProtNLM"/>
    </source>
</evidence>
<protein>
    <recommendedName>
        <fullName evidence="5">C-type lectin domain-containing protein</fullName>
    </recommendedName>
</protein>
<dbReference type="SUPFAM" id="SSF57414">
    <property type="entry name" value="Hairpin loop containing domain-like"/>
    <property type="match status" value="1"/>
</dbReference>